<organism evidence="2 3">
    <name type="scientific">Theileria orientalis</name>
    <dbReference type="NCBI Taxonomy" id="68886"/>
    <lineage>
        <taxon>Eukaryota</taxon>
        <taxon>Sar</taxon>
        <taxon>Alveolata</taxon>
        <taxon>Apicomplexa</taxon>
        <taxon>Aconoidasida</taxon>
        <taxon>Piroplasmida</taxon>
        <taxon>Theileriidae</taxon>
        <taxon>Theileria</taxon>
    </lineage>
</organism>
<dbReference type="EMBL" id="CP056067">
    <property type="protein sequence ID" value="UKJ90047.1"/>
    <property type="molecule type" value="Genomic_DNA"/>
</dbReference>
<dbReference type="OrthoDB" id="10516007at2759"/>
<sequence>MLVIVKFKVYHYDIYKQIDDIWELVYSTLKESDNREQDKQKLPIELNRNRENKKETESKADNLRKNLSSEHIKNNLVKSGSNTKSELITRMQNKLDRAQTEIDIDIDSKKSNQFYSYSYDPFQGVDSYECKSNYKIKLVKKGIHDLWNNEDDIDAVCVDIYHDNRNITSSSDDSDGERDNIYTPKKMVVVVYFEGGFRSLTVKNDLGNPDDEINNTKEISTNEWNGEEIGGKKDDNKLEVLDVDESILSGDR</sequence>
<dbReference type="AlphaFoldDB" id="A0A976QR58"/>
<feature type="region of interest" description="Disordered" evidence="1">
    <location>
        <begin position="205"/>
        <end position="232"/>
    </location>
</feature>
<protein>
    <submittedName>
        <fullName evidence="2">Uncharacterized protein</fullName>
    </submittedName>
</protein>
<gene>
    <name evidence="2" type="ORF">MACJ_003305</name>
</gene>
<evidence type="ECO:0000313" key="3">
    <source>
        <dbReference type="Proteomes" id="UP000244803"/>
    </source>
</evidence>
<reference evidence="2" key="1">
    <citation type="submission" date="2022-07" db="EMBL/GenBank/DDBJ databases">
        <title>Evaluation of T. orientalis genome assembly methods using nanopore sequencing and analysis of variation between genomes.</title>
        <authorList>
            <person name="Yam J."/>
            <person name="Micallef M.L."/>
            <person name="Liu M."/>
            <person name="Djordjevic S.P."/>
            <person name="Bogema D.R."/>
            <person name="Jenkins C."/>
        </authorList>
    </citation>
    <scope>NUCLEOTIDE SEQUENCE</scope>
    <source>
        <strain evidence="2">Fish Creek</strain>
    </source>
</reference>
<name>A0A976QR58_THEOR</name>
<accession>A0A976QR58</accession>
<proteinExistence type="predicted"/>
<evidence type="ECO:0000256" key="1">
    <source>
        <dbReference type="SAM" id="MobiDB-lite"/>
    </source>
</evidence>
<feature type="region of interest" description="Disordered" evidence="1">
    <location>
        <begin position="36"/>
        <end position="61"/>
    </location>
</feature>
<dbReference type="Proteomes" id="UP000244803">
    <property type="component" value="Chromosome 4"/>
</dbReference>
<evidence type="ECO:0000313" key="2">
    <source>
        <dbReference type="EMBL" id="UKJ90047.1"/>
    </source>
</evidence>